<evidence type="ECO:0000313" key="1">
    <source>
        <dbReference type="EMBL" id="KAI1715574.1"/>
    </source>
</evidence>
<protein>
    <submittedName>
        <fullName evidence="1">Uncharacterized protein</fullName>
    </submittedName>
</protein>
<proteinExistence type="predicted"/>
<evidence type="ECO:0000313" key="2">
    <source>
        <dbReference type="Proteomes" id="UP001201812"/>
    </source>
</evidence>
<organism evidence="1 2">
    <name type="scientific">Ditylenchus destructor</name>
    <dbReference type="NCBI Taxonomy" id="166010"/>
    <lineage>
        <taxon>Eukaryota</taxon>
        <taxon>Metazoa</taxon>
        <taxon>Ecdysozoa</taxon>
        <taxon>Nematoda</taxon>
        <taxon>Chromadorea</taxon>
        <taxon>Rhabditida</taxon>
        <taxon>Tylenchina</taxon>
        <taxon>Tylenchomorpha</taxon>
        <taxon>Sphaerularioidea</taxon>
        <taxon>Anguinidae</taxon>
        <taxon>Anguininae</taxon>
        <taxon>Ditylenchus</taxon>
    </lineage>
</organism>
<gene>
    <name evidence="1" type="ORF">DdX_07894</name>
</gene>
<keyword evidence="2" id="KW-1185">Reference proteome</keyword>
<reference evidence="1" key="1">
    <citation type="submission" date="2022-01" db="EMBL/GenBank/DDBJ databases">
        <title>Genome Sequence Resource for Two Populations of Ditylenchus destructor, the Migratory Endoparasitic Phytonematode.</title>
        <authorList>
            <person name="Zhang H."/>
            <person name="Lin R."/>
            <person name="Xie B."/>
        </authorList>
    </citation>
    <scope>NUCLEOTIDE SEQUENCE</scope>
    <source>
        <strain evidence="1">BazhouSP</strain>
    </source>
</reference>
<sequence>MGAASTIEFQLRSDMLKEAANSGKKKTLGAGNTRLVAKAAARMKPYITDYNPSSDCRRIERALWHPPTAGCLTLWMLLKVTG</sequence>
<comment type="caution">
    <text evidence="1">The sequence shown here is derived from an EMBL/GenBank/DDBJ whole genome shotgun (WGS) entry which is preliminary data.</text>
</comment>
<name>A0AAD4N3E1_9BILA</name>
<dbReference type="EMBL" id="JAKKPZ010000011">
    <property type="protein sequence ID" value="KAI1715574.1"/>
    <property type="molecule type" value="Genomic_DNA"/>
</dbReference>
<dbReference type="AlphaFoldDB" id="A0AAD4N3E1"/>
<accession>A0AAD4N3E1</accession>
<dbReference type="Proteomes" id="UP001201812">
    <property type="component" value="Unassembled WGS sequence"/>
</dbReference>